<dbReference type="PIRSF" id="PIRSF017385">
    <property type="entry name" value="CtaF"/>
    <property type="match status" value="1"/>
</dbReference>
<keyword evidence="5" id="KW-1003">Cell membrane</keyword>
<dbReference type="OrthoDB" id="5244617at2"/>
<comment type="function">
    <text evidence="1">Part of cytochrome c oxidase, its function is unknown.</text>
</comment>
<protein>
    <recommendedName>
        <fullName evidence="4">cytochrome-c oxidase</fullName>
        <ecNumber evidence="4">7.1.1.9</ecNumber>
    </recommendedName>
    <alternativeName>
        <fullName evidence="11">Cytochrome aa3 subunit 4</fullName>
    </alternativeName>
    <alternativeName>
        <fullName evidence="10">Cytochrome c oxidase polypeptide IV</fullName>
    </alternativeName>
</protein>
<keyword evidence="7" id="KW-1278">Translocase</keyword>
<evidence type="ECO:0000313" key="15">
    <source>
        <dbReference type="Proteomes" id="UP000237983"/>
    </source>
</evidence>
<feature type="transmembrane region" description="Helical" evidence="13">
    <location>
        <begin position="48"/>
        <end position="68"/>
    </location>
</feature>
<dbReference type="GO" id="GO:0022900">
    <property type="term" value="P:electron transport chain"/>
    <property type="evidence" value="ECO:0007669"/>
    <property type="project" value="InterPro"/>
</dbReference>
<sequence>MRASIKLFWLLAAFFLVAAVGYTVWTYIYNQQGLATDPTGGQSGVVEWIGTIGLAFCAAASAFIAFYATRTHRSQGGELPEDRTDANIDDGEAEQGFFSPWSWWPIVLAASAALLFLGVAVGAWIAFIGVGIGVIALVGWVYEYHRGYFGH</sequence>
<feature type="transmembrane region" description="Helical" evidence="13">
    <location>
        <begin position="7"/>
        <end position="28"/>
    </location>
</feature>
<evidence type="ECO:0000256" key="1">
    <source>
        <dbReference type="ARBA" id="ARBA00002536"/>
    </source>
</evidence>
<dbReference type="AlphaFoldDB" id="A0A2T0V5I2"/>
<dbReference type="GO" id="GO:0005886">
    <property type="term" value="C:plasma membrane"/>
    <property type="evidence" value="ECO:0007669"/>
    <property type="project" value="UniProtKB-SubCell"/>
</dbReference>
<comment type="subcellular location">
    <subcellularLocation>
        <location evidence="2">Cell membrane</location>
        <topology evidence="2">Multi-pass membrane protein</topology>
    </subcellularLocation>
</comment>
<evidence type="ECO:0000313" key="14">
    <source>
        <dbReference type="EMBL" id="PRY65442.1"/>
    </source>
</evidence>
<organism evidence="14 15">
    <name type="scientific">Glaciihabitans tibetensis</name>
    <dbReference type="NCBI Taxonomy" id="1266600"/>
    <lineage>
        <taxon>Bacteria</taxon>
        <taxon>Bacillati</taxon>
        <taxon>Actinomycetota</taxon>
        <taxon>Actinomycetes</taxon>
        <taxon>Micrococcales</taxon>
        <taxon>Microbacteriaceae</taxon>
        <taxon>Glaciihabitans</taxon>
    </lineage>
</organism>
<feature type="transmembrane region" description="Helical" evidence="13">
    <location>
        <begin position="101"/>
        <end position="118"/>
    </location>
</feature>
<evidence type="ECO:0000256" key="9">
    <source>
        <dbReference type="ARBA" id="ARBA00023136"/>
    </source>
</evidence>
<comment type="caution">
    <text evidence="14">The sequence shown here is derived from an EMBL/GenBank/DDBJ whole genome shotgun (WGS) entry which is preliminary data.</text>
</comment>
<keyword evidence="6 13" id="KW-0812">Transmembrane</keyword>
<evidence type="ECO:0000256" key="10">
    <source>
        <dbReference type="ARBA" id="ARBA00031366"/>
    </source>
</evidence>
<name>A0A2T0V5I2_9MICO</name>
<dbReference type="EC" id="7.1.1.9" evidence="4"/>
<feature type="transmembrane region" description="Helical" evidence="13">
    <location>
        <begin position="124"/>
        <end position="142"/>
    </location>
</feature>
<evidence type="ECO:0000256" key="4">
    <source>
        <dbReference type="ARBA" id="ARBA00012949"/>
    </source>
</evidence>
<dbReference type="EMBL" id="PVTL01000010">
    <property type="protein sequence ID" value="PRY65442.1"/>
    <property type="molecule type" value="Genomic_DNA"/>
</dbReference>
<dbReference type="RefSeq" id="WP_106214689.1">
    <property type="nucleotide sequence ID" value="NZ_PVTL01000010.1"/>
</dbReference>
<evidence type="ECO:0000256" key="2">
    <source>
        <dbReference type="ARBA" id="ARBA00004651"/>
    </source>
</evidence>
<dbReference type="GO" id="GO:0004129">
    <property type="term" value="F:cytochrome-c oxidase activity"/>
    <property type="evidence" value="ECO:0007669"/>
    <property type="project" value="UniProtKB-EC"/>
</dbReference>
<accession>A0A2T0V5I2</accession>
<dbReference type="InterPro" id="IPR021050">
    <property type="entry name" value="Cyt_c_oxidase_su4_actinobac"/>
</dbReference>
<keyword evidence="15" id="KW-1185">Reference proteome</keyword>
<evidence type="ECO:0000256" key="3">
    <source>
        <dbReference type="ARBA" id="ARBA00006870"/>
    </source>
</evidence>
<keyword evidence="8 13" id="KW-1133">Transmembrane helix</keyword>
<keyword evidence="9 13" id="KW-0472">Membrane</keyword>
<proteinExistence type="inferred from homology"/>
<dbReference type="Proteomes" id="UP000237983">
    <property type="component" value="Unassembled WGS sequence"/>
</dbReference>
<gene>
    <name evidence="14" type="ORF">B0I08_11074</name>
</gene>
<evidence type="ECO:0000256" key="8">
    <source>
        <dbReference type="ARBA" id="ARBA00022989"/>
    </source>
</evidence>
<evidence type="ECO:0000256" key="6">
    <source>
        <dbReference type="ARBA" id="ARBA00022692"/>
    </source>
</evidence>
<evidence type="ECO:0000256" key="7">
    <source>
        <dbReference type="ARBA" id="ARBA00022967"/>
    </source>
</evidence>
<comment type="catalytic activity">
    <reaction evidence="12">
        <text>4 Fe(II)-[cytochrome c] + O2 + 8 H(+)(in) = 4 Fe(III)-[cytochrome c] + 2 H2O + 4 H(+)(out)</text>
        <dbReference type="Rhea" id="RHEA:11436"/>
        <dbReference type="Rhea" id="RHEA-COMP:10350"/>
        <dbReference type="Rhea" id="RHEA-COMP:14399"/>
        <dbReference type="ChEBI" id="CHEBI:15377"/>
        <dbReference type="ChEBI" id="CHEBI:15378"/>
        <dbReference type="ChEBI" id="CHEBI:15379"/>
        <dbReference type="ChEBI" id="CHEBI:29033"/>
        <dbReference type="ChEBI" id="CHEBI:29034"/>
        <dbReference type="EC" id="7.1.1.9"/>
    </reaction>
</comment>
<evidence type="ECO:0000256" key="13">
    <source>
        <dbReference type="SAM" id="Phobius"/>
    </source>
</evidence>
<dbReference type="Pfam" id="PF12270">
    <property type="entry name" value="Cyt_c_ox_IV"/>
    <property type="match status" value="1"/>
</dbReference>
<evidence type="ECO:0000256" key="5">
    <source>
        <dbReference type="ARBA" id="ARBA00022475"/>
    </source>
</evidence>
<comment type="similarity">
    <text evidence="3">Belongs to the cytochrome c oxidase bacterial subunit CtaF family.</text>
</comment>
<evidence type="ECO:0000256" key="12">
    <source>
        <dbReference type="ARBA" id="ARBA00047816"/>
    </source>
</evidence>
<reference evidence="14 15" key="1">
    <citation type="submission" date="2018-03" db="EMBL/GenBank/DDBJ databases">
        <title>Genomic Encyclopedia of Type Strains, Phase III (KMG-III): the genomes of soil and plant-associated and newly described type strains.</title>
        <authorList>
            <person name="Whitman W."/>
        </authorList>
    </citation>
    <scope>NUCLEOTIDE SEQUENCE [LARGE SCALE GENOMIC DNA]</scope>
    <source>
        <strain evidence="14 15">CGMCC 1.12484</strain>
    </source>
</reference>
<evidence type="ECO:0000256" key="11">
    <source>
        <dbReference type="ARBA" id="ARBA00031401"/>
    </source>
</evidence>